<comment type="function">
    <text evidence="9">Site-specific tyrosine recombinase, which acts by catalyzing the cutting and rejoining of the recombining DNA molecules. The XerC-XerD complex is essential to convert dimers of the bacterial chromosome into monomers to permit their segregation at cell division. It also contributes to the segregational stability of plasmids.</text>
</comment>
<dbReference type="Pfam" id="PF00589">
    <property type="entry name" value="Phage_integrase"/>
    <property type="match status" value="1"/>
</dbReference>
<comment type="similarity">
    <text evidence="9">Belongs to the 'phage' integrase family. XerC subfamily.</text>
</comment>
<dbReference type="InterPro" id="IPR013762">
    <property type="entry name" value="Integrase-like_cat_sf"/>
</dbReference>
<dbReference type="PROSITE" id="PS51898">
    <property type="entry name" value="TYR_RECOMBINASE"/>
    <property type="match status" value="1"/>
</dbReference>
<keyword evidence="8 9" id="KW-0131">Cell cycle</keyword>
<dbReference type="OrthoDB" id="9801717at2"/>
<keyword evidence="4 9" id="KW-0159">Chromosome partition</keyword>
<feature type="active site" evidence="9">
    <location>
        <position position="145"/>
    </location>
</feature>
<evidence type="ECO:0000256" key="2">
    <source>
        <dbReference type="ARBA" id="ARBA00022490"/>
    </source>
</evidence>
<evidence type="ECO:0000256" key="1">
    <source>
        <dbReference type="ARBA" id="ARBA00004496"/>
    </source>
</evidence>
<keyword evidence="6 9" id="KW-0238">DNA-binding</keyword>
<comment type="subunit">
    <text evidence="9">Forms a cyclic heterotetrameric complex composed of two molecules of XerC and two molecules of XerD.</text>
</comment>
<dbReference type="EMBL" id="CP012502">
    <property type="protein sequence ID" value="AOM83197.1"/>
    <property type="molecule type" value="Genomic_DNA"/>
</dbReference>
<proteinExistence type="inferred from homology"/>
<evidence type="ECO:0000256" key="5">
    <source>
        <dbReference type="ARBA" id="ARBA00022908"/>
    </source>
</evidence>
<gene>
    <name evidence="9 12" type="primary">xerC</name>
    <name evidence="12" type="ORF">BBEV_1836</name>
</gene>
<dbReference type="PATRIC" id="fig|632773.3.peg.1924"/>
<dbReference type="InterPro" id="IPR010998">
    <property type="entry name" value="Integrase_recombinase_N"/>
</dbReference>
<dbReference type="InterPro" id="IPR023009">
    <property type="entry name" value="Tyrosine_recombinase_XerC/XerD"/>
</dbReference>
<organism evidence="12 13">
    <name type="scientific">Salisediminibacterium beveridgei</name>
    <dbReference type="NCBI Taxonomy" id="632773"/>
    <lineage>
        <taxon>Bacteria</taxon>
        <taxon>Bacillati</taxon>
        <taxon>Bacillota</taxon>
        <taxon>Bacilli</taxon>
        <taxon>Bacillales</taxon>
        <taxon>Bacillaceae</taxon>
        <taxon>Salisediminibacterium</taxon>
    </lineage>
</organism>
<keyword evidence="5 9" id="KW-0229">DNA integration</keyword>
<sequence length="296" mass="33829">MEMIHYDAFVQYLRIEKGVSAETVHQYMEDIKDFIDEQETAVGVPGVTHGMIRKYLSKLHSKGYARRSVARKLASLRAYWRFLEYDGYVESNPFQFVSTPKLDRKLPSFLYENEIQAIFDGIDPSSWLGSRNLALIETLYATGIRVSECTNLSIGDVDMELATMLVFGKGRKERYLPIGSFAISALSGYLNMREERFGAIHDADPLFINYRGGRLTDRGLRKVLNHIVDDASLSAKLSPHVIRHTFATHLLNEGADLRTVQELLGHSDLKATQIYTHVTRDRLRDVHRQAHPRAKR</sequence>
<dbReference type="Gene3D" id="1.10.150.130">
    <property type="match status" value="1"/>
</dbReference>
<dbReference type="RefSeq" id="WP_069365205.1">
    <property type="nucleotide sequence ID" value="NZ_CP012502.1"/>
</dbReference>
<evidence type="ECO:0000256" key="8">
    <source>
        <dbReference type="ARBA" id="ARBA00023306"/>
    </source>
</evidence>
<keyword evidence="3 9" id="KW-0132">Cell division</keyword>
<feature type="active site" description="O-(3'-phospho-DNA)-tyrosine intermediate" evidence="9">
    <location>
        <position position="275"/>
    </location>
</feature>
<evidence type="ECO:0000313" key="13">
    <source>
        <dbReference type="Proteomes" id="UP000094463"/>
    </source>
</evidence>
<feature type="domain" description="Tyr recombinase" evidence="10">
    <location>
        <begin position="105"/>
        <end position="288"/>
    </location>
</feature>
<keyword evidence="2 9" id="KW-0963">Cytoplasm</keyword>
<dbReference type="SUPFAM" id="SSF56349">
    <property type="entry name" value="DNA breaking-rejoining enzymes"/>
    <property type="match status" value="1"/>
</dbReference>
<evidence type="ECO:0000256" key="3">
    <source>
        <dbReference type="ARBA" id="ARBA00022618"/>
    </source>
</evidence>
<accession>A0A1D7QW14</accession>
<dbReference type="InterPro" id="IPR050090">
    <property type="entry name" value="Tyrosine_recombinase_XerCD"/>
</dbReference>
<dbReference type="GO" id="GO:0051301">
    <property type="term" value="P:cell division"/>
    <property type="evidence" value="ECO:0007669"/>
    <property type="project" value="UniProtKB-KW"/>
</dbReference>
<protein>
    <recommendedName>
        <fullName evidence="9">Tyrosine recombinase XerC</fullName>
    </recommendedName>
</protein>
<evidence type="ECO:0000256" key="7">
    <source>
        <dbReference type="ARBA" id="ARBA00023172"/>
    </source>
</evidence>
<evidence type="ECO:0000256" key="6">
    <source>
        <dbReference type="ARBA" id="ARBA00023125"/>
    </source>
</evidence>
<name>A0A1D7QW14_9BACI</name>
<dbReference type="CDD" id="cd00798">
    <property type="entry name" value="INT_XerDC_C"/>
    <property type="match status" value="1"/>
</dbReference>
<feature type="active site" evidence="9">
    <location>
        <position position="243"/>
    </location>
</feature>
<dbReference type="Pfam" id="PF02899">
    <property type="entry name" value="Phage_int_SAM_1"/>
    <property type="match status" value="1"/>
</dbReference>
<dbReference type="NCBIfam" id="NF040815">
    <property type="entry name" value="recomb_XerA_Arch"/>
    <property type="match status" value="1"/>
</dbReference>
<dbReference type="Proteomes" id="UP000094463">
    <property type="component" value="Chromosome"/>
</dbReference>
<dbReference type="InterPro" id="IPR011010">
    <property type="entry name" value="DNA_brk_join_enz"/>
</dbReference>
<feature type="active site" evidence="9">
    <location>
        <position position="240"/>
    </location>
</feature>
<feature type="domain" description="Core-binding (CB)" evidence="11">
    <location>
        <begin position="1"/>
        <end position="84"/>
    </location>
</feature>
<reference evidence="12 13" key="1">
    <citation type="submission" date="2015-08" db="EMBL/GenBank/DDBJ databases">
        <title>The complete genome sequence of Bacillus beveridgei MLTeJB.</title>
        <authorList>
            <person name="Hanson T.E."/>
            <person name="Mesa C."/>
            <person name="Basesman S.M."/>
            <person name="Oremland R.S."/>
        </authorList>
    </citation>
    <scope>NUCLEOTIDE SEQUENCE [LARGE SCALE GENOMIC DNA]</scope>
    <source>
        <strain evidence="12 13">MLTeJB</strain>
    </source>
</reference>
<dbReference type="PANTHER" id="PTHR30349:SF77">
    <property type="entry name" value="TYROSINE RECOMBINASE XERC"/>
    <property type="match status" value="1"/>
</dbReference>
<evidence type="ECO:0000259" key="11">
    <source>
        <dbReference type="PROSITE" id="PS51900"/>
    </source>
</evidence>
<evidence type="ECO:0000256" key="9">
    <source>
        <dbReference type="HAMAP-Rule" id="MF_01808"/>
    </source>
</evidence>
<dbReference type="PROSITE" id="PS51900">
    <property type="entry name" value="CB"/>
    <property type="match status" value="1"/>
</dbReference>
<comment type="subcellular location">
    <subcellularLocation>
        <location evidence="1 9">Cytoplasm</location>
    </subcellularLocation>
</comment>
<dbReference type="PANTHER" id="PTHR30349">
    <property type="entry name" value="PHAGE INTEGRASE-RELATED"/>
    <property type="match status" value="1"/>
</dbReference>
<dbReference type="GO" id="GO:0005737">
    <property type="term" value="C:cytoplasm"/>
    <property type="evidence" value="ECO:0007669"/>
    <property type="project" value="UniProtKB-SubCell"/>
</dbReference>
<evidence type="ECO:0000256" key="4">
    <source>
        <dbReference type="ARBA" id="ARBA00022829"/>
    </source>
</evidence>
<dbReference type="HAMAP" id="MF_01808">
    <property type="entry name" value="Recomb_XerC_XerD"/>
    <property type="match status" value="1"/>
</dbReference>
<dbReference type="GO" id="GO:0003677">
    <property type="term" value="F:DNA binding"/>
    <property type="evidence" value="ECO:0007669"/>
    <property type="project" value="UniProtKB-UniRule"/>
</dbReference>
<dbReference type="GO" id="GO:0009037">
    <property type="term" value="F:tyrosine-based site-specific recombinase activity"/>
    <property type="evidence" value="ECO:0007669"/>
    <property type="project" value="UniProtKB-UniRule"/>
</dbReference>
<evidence type="ECO:0000259" key="10">
    <source>
        <dbReference type="PROSITE" id="PS51898"/>
    </source>
</evidence>
<dbReference type="GO" id="GO:0006313">
    <property type="term" value="P:DNA transposition"/>
    <property type="evidence" value="ECO:0007669"/>
    <property type="project" value="UniProtKB-UniRule"/>
</dbReference>
<dbReference type="InterPro" id="IPR002104">
    <property type="entry name" value="Integrase_catalytic"/>
</dbReference>
<keyword evidence="13" id="KW-1185">Reference proteome</keyword>
<dbReference type="KEGG" id="bbev:BBEV_1836"/>
<dbReference type="GO" id="GO:0007059">
    <property type="term" value="P:chromosome segregation"/>
    <property type="evidence" value="ECO:0007669"/>
    <property type="project" value="UniProtKB-UniRule"/>
</dbReference>
<dbReference type="InterPro" id="IPR044068">
    <property type="entry name" value="CB"/>
</dbReference>
<evidence type="ECO:0000313" key="12">
    <source>
        <dbReference type="EMBL" id="AOM83197.1"/>
    </source>
</evidence>
<dbReference type="STRING" id="632773.BBEV_1836"/>
<feature type="active site" evidence="9">
    <location>
        <position position="169"/>
    </location>
</feature>
<feature type="active site" evidence="9">
    <location>
        <position position="266"/>
    </location>
</feature>
<dbReference type="InterPro" id="IPR004107">
    <property type="entry name" value="Integrase_SAM-like_N"/>
</dbReference>
<dbReference type="Gene3D" id="1.10.443.10">
    <property type="entry name" value="Intergrase catalytic core"/>
    <property type="match status" value="1"/>
</dbReference>
<keyword evidence="7 9" id="KW-0233">DNA recombination</keyword>
<dbReference type="NCBIfam" id="NF001399">
    <property type="entry name" value="PRK00283.1"/>
    <property type="match status" value="1"/>
</dbReference>
<dbReference type="AlphaFoldDB" id="A0A1D7QW14"/>